<keyword evidence="2" id="KW-1185">Reference proteome</keyword>
<dbReference type="EMBL" id="CM055740">
    <property type="protein sequence ID" value="KAJ8002579.1"/>
    <property type="molecule type" value="Genomic_DNA"/>
</dbReference>
<name>A0ACC2GFQ5_DALPE</name>
<gene>
    <name evidence="1" type="ORF">DPEC_G00160370</name>
</gene>
<comment type="caution">
    <text evidence="1">The sequence shown here is derived from an EMBL/GenBank/DDBJ whole genome shotgun (WGS) entry which is preliminary data.</text>
</comment>
<protein>
    <submittedName>
        <fullName evidence="1">Uncharacterized protein</fullName>
    </submittedName>
</protein>
<reference evidence="1" key="1">
    <citation type="submission" date="2021-05" db="EMBL/GenBank/DDBJ databases">
        <authorList>
            <person name="Pan Q."/>
            <person name="Jouanno E."/>
            <person name="Zahm M."/>
            <person name="Klopp C."/>
            <person name="Cabau C."/>
            <person name="Louis A."/>
            <person name="Berthelot C."/>
            <person name="Parey E."/>
            <person name="Roest Crollius H."/>
            <person name="Montfort J."/>
            <person name="Robinson-Rechavi M."/>
            <person name="Bouchez O."/>
            <person name="Lampietro C."/>
            <person name="Lopez Roques C."/>
            <person name="Donnadieu C."/>
            <person name="Postlethwait J."/>
            <person name="Bobe J."/>
            <person name="Dillon D."/>
            <person name="Chandos A."/>
            <person name="von Hippel F."/>
            <person name="Guiguen Y."/>
        </authorList>
    </citation>
    <scope>NUCLEOTIDE SEQUENCE</scope>
    <source>
        <strain evidence="1">YG-Jan2019</strain>
    </source>
</reference>
<proteinExistence type="predicted"/>
<organism evidence="1 2">
    <name type="scientific">Dallia pectoralis</name>
    <name type="common">Alaska blackfish</name>
    <dbReference type="NCBI Taxonomy" id="75939"/>
    <lineage>
        <taxon>Eukaryota</taxon>
        <taxon>Metazoa</taxon>
        <taxon>Chordata</taxon>
        <taxon>Craniata</taxon>
        <taxon>Vertebrata</taxon>
        <taxon>Euteleostomi</taxon>
        <taxon>Actinopterygii</taxon>
        <taxon>Neopterygii</taxon>
        <taxon>Teleostei</taxon>
        <taxon>Protacanthopterygii</taxon>
        <taxon>Esociformes</taxon>
        <taxon>Umbridae</taxon>
        <taxon>Dallia</taxon>
    </lineage>
</organism>
<evidence type="ECO:0000313" key="2">
    <source>
        <dbReference type="Proteomes" id="UP001157502"/>
    </source>
</evidence>
<dbReference type="Proteomes" id="UP001157502">
    <property type="component" value="Chromosome 13"/>
</dbReference>
<sequence>MPYSDEEYPGQSLAQSVVLFCCQGMIEGIMVILFLWLLLQVLFTKQLEVHLQVLLLVGLVTFCLSLILGCLLCWRRTKICPLNNPVTTPVPTHSDPTAPPGFQSPEPPQTESTSARQQYGEVGGSVPDFPSTFTSPTPSSSDDEAVPTRLASNRHFFRRASSVHRELHPKSYNPLRRLSTPFDSTPLYRQMTPHRGGVRSSLPSLPRLGLLSSSCRVLERRRTITEDGERRRPVVRCPDDLNSAIPLHKLQYGSTCRASVWPTPILHFSMAFSSERGCLSVTVLSLSGVSHSLADVSVMGSLVPLGPCPLQAPLGPCPLQAPQGPCPRQTSLGPCPLQTSPYSTSSSPGTCPDRNTLVLTLEAGSLEELQRCVLRLAVCIREPPSIKDSPLGRLEVRLGAEDWKGENPILCSKELSPCSWKVKQSQTDHNAWSSRGLSCGQQVQGQLFILLQYQTLAHRLKAMILTANNLGSLTQTPGAPEHRVVVNLHHEGMVIDTKEIRHVGGASKEWHAPFLFDLPPGDVTTLPLVLEFVVMQYLVVDSESKVLGRVLIGSETPEAGRCHWRDVCKGQVKGARWHNIQSEPL</sequence>
<accession>A0ACC2GFQ5</accession>
<evidence type="ECO:0000313" key="1">
    <source>
        <dbReference type="EMBL" id="KAJ8002579.1"/>
    </source>
</evidence>